<comment type="caution">
    <text evidence="1">The sequence shown here is derived from an EMBL/GenBank/DDBJ whole genome shotgun (WGS) entry which is preliminary data.</text>
</comment>
<sequence length="49" mass="5462">MNCGKTPARHCAFNFNQELTAVKTNGKKVLLVCYQNALQTPTAHRRAES</sequence>
<accession>A0A162NW12</accession>
<name>A0A162NW12_9CRUS</name>
<reference evidence="1 2" key="1">
    <citation type="submission" date="2016-03" db="EMBL/GenBank/DDBJ databases">
        <title>EvidentialGene: Evidence-directed Construction of Genes on Genomes.</title>
        <authorList>
            <person name="Gilbert D.G."/>
            <person name="Choi J.-H."/>
            <person name="Mockaitis K."/>
            <person name="Colbourne J."/>
            <person name="Pfrender M."/>
        </authorList>
    </citation>
    <scope>NUCLEOTIDE SEQUENCE [LARGE SCALE GENOMIC DNA]</scope>
    <source>
        <strain evidence="1 2">Xinb3</strain>
        <tissue evidence="1">Complete organism</tissue>
    </source>
</reference>
<dbReference type="EMBL" id="LRGB01000528">
    <property type="protein sequence ID" value="KZS18316.1"/>
    <property type="molecule type" value="Genomic_DNA"/>
</dbReference>
<dbReference type="Proteomes" id="UP000076858">
    <property type="component" value="Unassembled WGS sequence"/>
</dbReference>
<proteinExistence type="predicted"/>
<dbReference type="AlphaFoldDB" id="A0A162NW12"/>
<gene>
    <name evidence="1" type="ORF">APZ42_015536</name>
</gene>
<organism evidence="1 2">
    <name type="scientific">Daphnia magna</name>
    <dbReference type="NCBI Taxonomy" id="35525"/>
    <lineage>
        <taxon>Eukaryota</taxon>
        <taxon>Metazoa</taxon>
        <taxon>Ecdysozoa</taxon>
        <taxon>Arthropoda</taxon>
        <taxon>Crustacea</taxon>
        <taxon>Branchiopoda</taxon>
        <taxon>Diplostraca</taxon>
        <taxon>Cladocera</taxon>
        <taxon>Anomopoda</taxon>
        <taxon>Daphniidae</taxon>
        <taxon>Daphnia</taxon>
    </lineage>
</organism>
<evidence type="ECO:0000313" key="2">
    <source>
        <dbReference type="Proteomes" id="UP000076858"/>
    </source>
</evidence>
<evidence type="ECO:0000313" key="1">
    <source>
        <dbReference type="EMBL" id="KZS18316.1"/>
    </source>
</evidence>
<keyword evidence="2" id="KW-1185">Reference proteome</keyword>
<protein>
    <submittedName>
        <fullName evidence="1">Uncharacterized protein</fullName>
    </submittedName>
</protein>